<name>A0ABQ8FC93_9FUNG</name>
<feature type="chain" id="PRO_5045358201" evidence="2">
    <location>
        <begin position="27"/>
        <end position="438"/>
    </location>
</feature>
<feature type="region of interest" description="Disordered" evidence="1">
    <location>
        <begin position="37"/>
        <end position="78"/>
    </location>
</feature>
<comment type="caution">
    <text evidence="3">The sequence shown here is derived from an EMBL/GenBank/DDBJ whole genome shotgun (WGS) entry which is preliminary data.</text>
</comment>
<evidence type="ECO:0000313" key="3">
    <source>
        <dbReference type="EMBL" id="KAH6595740.1"/>
    </source>
</evidence>
<evidence type="ECO:0000256" key="1">
    <source>
        <dbReference type="SAM" id="MobiDB-lite"/>
    </source>
</evidence>
<protein>
    <submittedName>
        <fullName evidence="3">Uncharacterized protein</fullName>
    </submittedName>
</protein>
<dbReference type="Proteomes" id="UP001648503">
    <property type="component" value="Unassembled WGS sequence"/>
</dbReference>
<accession>A0ABQ8FC93</accession>
<dbReference type="InterPro" id="IPR006311">
    <property type="entry name" value="TAT_signal"/>
</dbReference>
<sequence>MHSSRMAAKAAAAAATAAAATAAAAAAATAVVANTNTNNSSNNNSSNNNSNNNSSNNINGSRETSNSTPAKSGRGPNFAREEDRLLVSCYMTASEDSAKSPGQSKEALAHRVSMSWQERYVLELPLAQHETAQARSSKSLTNRFADLKRDIKFYGGCVALYNEAQGSASSGPLCSDAASYIVDRYINTTPVKRIDVVHIAGLWDEFKHYKMFDSPSLLPLQSLQSMQLMQHPQQSMHHHHQQHLAQQSSAKRKFDEDISDIMDDVLDDGMDPIHISNGTESPDASMMPMISAATLAHHDRRMALLAASASANASTNGTINGHSGSKRVRHNLDDEVLTMIADSLAKRNEIAAKRLELQQTSQAEKLMFQKLKQWNSIVRQGQRHLIKLMTKRDASSDRGSYDPLIQSATQVLESSIATLQRIQMAGPVQVDDTSLSNM</sequence>
<feature type="compositionally biased region" description="Polar residues" evidence="1">
    <location>
        <begin position="58"/>
        <end position="70"/>
    </location>
</feature>
<evidence type="ECO:0000313" key="4">
    <source>
        <dbReference type="Proteomes" id="UP001648503"/>
    </source>
</evidence>
<proteinExistence type="predicted"/>
<gene>
    <name evidence="3" type="ORF">BASA50_005641</name>
</gene>
<evidence type="ECO:0000256" key="2">
    <source>
        <dbReference type="SAM" id="SignalP"/>
    </source>
</evidence>
<organism evidence="3 4">
    <name type="scientific">Batrachochytrium salamandrivorans</name>
    <dbReference type="NCBI Taxonomy" id="1357716"/>
    <lineage>
        <taxon>Eukaryota</taxon>
        <taxon>Fungi</taxon>
        <taxon>Fungi incertae sedis</taxon>
        <taxon>Chytridiomycota</taxon>
        <taxon>Chytridiomycota incertae sedis</taxon>
        <taxon>Chytridiomycetes</taxon>
        <taxon>Rhizophydiales</taxon>
        <taxon>Rhizophydiales incertae sedis</taxon>
        <taxon>Batrachochytrium</taxon>
    </lineage>
</organism>
<feature type="signal peptide" evidence="2">
    <location>
        <begin position="1"/>
        <end position="26"/>
    </location>
</feature>
<keyword evidence="4" id="KW-1185">Reference proteome</keyword>
<reference evidence="3 4" key="1">
    <citation type="submission" date="2021-02" db="EMBL/GenBank/DDBJ databases">
        <title>Variation within the Batrachochytrium salamandrivorans European outbreak.</title>
        <authorList>
            <person name="Kelly M."/>
            <person name="Pasmans F."/>
            <person name="Shea T.P."/>
            <person name="Munoz J.F."/>
            <person name="Carranza S."/>
            <person name="Cuomo C.A."/>
            <person name="Martel A."/>
        </authorList>
    </citation>
    <scope>NUCLEOTIDE SEQUENCE [LARGE SCALE GENOMIC DNA]</scope>
    <source>
        <strain evidence="3 4">AMFP18/2</strain>
    </source>
</reference>
<dbReference type="PROSITE" id="PS51318">
    <property type="entry name" value="TAT"/>
    <property type="match status" value="1"/>
</dbReference>
<dbReference type="EMBL" id="JAFCIX010000279">
    <property type="protein sequence ID" value="KAH6595740.1"/>
    <property type="molecule type" value="Genomic_DNA"/>
</dbReference>
<keyword evidence="2" id="KW-0732">Signal</keyword>
<feature type="compositionally biased region" description="Low complexity" evidence="1">
    <location>
        <begin position="37"/>
        <end position="57"/>
    </location>
</feature>